<comment type="caution">
    <text evidence="2">The sequence shown here is derived from an EMBL/GenBank/DDBJ whole genome shotgun (WGS) entry which is preliminary data.</text>
</comment>
<dbReference type="Gene3D" id="3.40.50.1820">
    <property type="entry name" value="alpha/beta hydrolase"/>
    <property type="match status" value="1"/>
</dbReference>
<keyword evidence="1" id="KW-0732">Signal</keyword>
<organism evidence="2 3">
    <name type="scientific">Furfurilactobacillus rossiae DSM 15814</name>
    <dbReference type="NCBI Taxonomy" id="1114972"/>
    <lineage>
        <taxon>Bacteria</taxon>
        <taxon>Bacillati</taxon>
        <taxon>Bacillota</taxon>
        <taxon>Bacilli</taxon>
        <taxon>Lactobacillales</taxon>
        <taxon>Lactobacillaceae</taxon>
        <taxon>Furfurilactobacillus</taxon>
    </lineage>
</organism>
<dbReference type="eggNOG" id="COG4814">
    <property type="taxonomic scope" value="Bacteria"/>
</dbReference>
<dbReference type="STRING" id="1114972.FD35_GL002611"/>
<evidence type="ECO:0000313" key="3">
    <source>
        <dbReference type="Proteomes" id="UP000051999"/>
    </source>
</evidence>
<gene>
    <name evidence="2" type="ORF">FD35_GL002611</name>
</gene>
<dbReference type="Proteomes" id="UP000051999">
    <property type="component" value="Unassembled WGS sequence"/>
</dbReference>
<evidence type="ECO:0000313" key="2">
    <source>
        <dbReference type="EMBL" id="KRL54542.1"/>
    </source>
</evidence>
<dbReference type="InterPro" id="IPR029058">
    <property type="entry name" value="AB_hydrolase_fold"/>
</dbReference>
<protein>
    <submittedName>
        <fullName evidence="2">Putative cell surface hydrolase (Putative)</fullName>
    </submittedName>
</protein>
<dbReference type="PATRIC" id="fig|1114972.6.peg.2677"/>
<dbReference type="EMBL" id="AZFF01000008">
    <property type="protein sequence ID" value="KRL54542.1"/>
    <property type="molecule type" value="Genomic_DNA"/>
</dbReference>
<keyword evidence="2" id="KW-0378">Hydrolase</keyword>
<dbReference type="AlphaFoldDB" id="A0A0R1RDN2"/>
<feature type="signal peptide" evidence="1">
    <location>
        <begin position="1"/>
        <end position="26"/>
    </location>
</feature>
<reference evidence="2 3" key="1">
    <citation type="journal article" date="2015" name="Genome Announc.">
        <title>Expanding the biotechnology potential of lactobacilli through comparative genomics of 213 strains and associated genera.</title>
        <authorList>
            <person name="Sun Z."/>
            <person name="Harris H.M."/>
            <person name="McCann A."/>
            <person name="Guo C."/>
            <person name="Argimon S."/>
            <person name="Zhang W."/>
            <person name="Yang X."/>
            <person name="Jeffery I.B."/>
            <person name="Cooney J.C."/>
            <person name="Kagawa T.F."/>
            <person name="Liu W."/>
            <person name="Song Y."/>
            <person name="Salvetti E."/>
            <person name="Wrobel A."/>
            <person name="Rasinkangas P."/>
            <person name="Parkhill J."/>
            <person name="Rea M.C."/>
            <person name="O'Sullivan O."/>
            <person name="Ritari J."/>
            <person name="Douillard F.P."/>
            <person name="Paul Ross R."/>
            <person name="Yang R."/>
            <person name="Briner A.E."/>
            <person name="Felis G.E."/>
            <person name="de Vos W.M."/>
            <person name="Barrangou R."/>
            <person name="Klaenhammer T.R."/>
            <person name="Caufield P.W."/>
            <person name="Cui Y."/>
            <person name="Zhang H."/>
            <person name="O'Toole P.W."/>
        </authorList>
    </citation>
    <scope>NUCLEOTIDE SEQUENCE [LARGE SCALE GENOMIC DNA]</scope>
    <source>
        <strain evidence="2 3">DSM 15814</strain>
    </source>
</reference>
<feature type="chain" id="PRO_5006409951" evidence="1">
    <location>
        <begin position="27"/>
        <end position="283"/>
    </location>
</feature>
<sequence length="283" mass="31592">MFKRAFALLGTFVIALTLILTTQTQAAIKQNHSKYNYSQTPTIFLHGYGGGPSSANNIIAAAQKAGAAQKVLTAHVSRSGHVTLSGKWQTGKVNPLVQVLFANNRESNYNNDARWVKNVLTTLQKRYHITKFNVVAHSMGNLALMYYEVNYGKQRSLPQLQKQVDLAGHFDGILGMDDKANRNHLLANGKPQHLNSSYRYMLKHRNNYPTNQVDVMNIYGNLGDGSNSDGSVSNVSAQSLKYLLGNKPKSYVEHMIKGSNAQHSKLHDNDEVNRYIIQFLWGK</sequence>
<keyword evidence="3" id="KW-1185">Reference proteome</keyword>
<evidence type="ECO:0000256" key="1">
    <source>
        <dbReference type="SAM" id="SignalP"/>
    </source>
</evidence>
<dbReference type="SUPFAM" id="SSF53474">
    <property type="entry name" value="alpha/beta-Hydrolases"/>
    <property type="match status" value="1"/>
</dbReference>
<dbReference type="InterPro" id="IPR010315">
    <property type="entry name" value="DUF915_hydro-like"/>
</dbReference>
<dbReference type="RefSeq" id="WP_017260686.1">
    <property type="nucleotide sequence ID" value="NZ_AUAW01000012.1"/>
</dbReference>
<proteinExistence type="predicted"/>
<dbReference type="Pfam" id="PF06028">
    <property type="entry name" value="DUF915"/>
    <property type="match status" value="1"/>
</dbReference>
<name>A0A0R1RDN2_9LACO</name>
<dbReference type="OrthoDB" id="503948at2"/>
<accession>A0A0R1RDN2</accession>
<dbReference type="GO" id="GO:0016787">
    <property type="term" value="F:hydrolase activity"/>
    <property type="evidence" value="ECO:0007669"/>
    <property type="project" value="UniProtKB-KW"/>
</dbReference>